<reference evidence="2" key="2">
    <citation type="submission" date="2023-06" db="EMBL/GenBank/DDBJ databases">
        <authorList>
            <consortium name="Lawrence Berkeley National Laboratory"/>
            <person name="Haridas S."/>
            <person name="Hensen N."/>
            <person name="Bonometti L."/>
            <person name="Westerberg I."/>
            <person name="Brannstrom I.O."/>
            <person name="Guillou S."/>
            <person name="Cros-Aarteil S."/>
            <person name="Calhoun S."/>
            <person name="Kuo A."/>
            <person name="Mondo S."/>
            <person name="Pangilinan J."/>
            <person name="Riley R."/>
            <person name="Labutti K."/>
            <person name="Andreopoulos B."/>
            <person name="Lipzen A."/>
            <person name="Chen C."/>
            <person name="Yanf M."/>
            <person name="Daum C."/>
            <person name="Ng V."/>
            <person name="Clum A."/>
            <person name="Steindorff A."/>
            <person name="Ohm R."/>
            <person name="Martin F."/>
            <person name="Silar P."/>
            <person name="Natvig D."/>
            <person name="Lalanne C."/>
            <person name="Gautier V."/>
            <person name="Ament-Velasquez S.L."/>
            <person name="Kruys A."/>
            <person name="Hutchinson M.I."/>
            <person name="Powell A.J."/>
            <person name="Barry K."/>
            <person name="Miller A.N."/>
            <person name="Grigoriev I.V."/>
            <person name="Debuchy R."/>
            <person name="Gladieux P."/>
            <person name="Thoren M.H."/>
            <person name="Johannesson H."/>
        </authorList>
    </citation>
    <scope>NUCLEOTIDE SEQUENCE</scope>
    <source>
        <strain evidence="2">CBS 955.72</strain>
    </source>
</reference>
<accession>A0AAJ0HMD3</accession>
<evidence type="ECO:0000313" key="2">
    <source>
        <dbReference type="EMBL" id="KAK3357515.1"/>
    </source>
</evidence>
<dbReference type="PANTHER" id="PTHR47791">
    <property type="entry name" value="MEIOTICALLY UP-REGULATED GENE 191 PROTEIN"/>
    <property type="match status" value="1"/>
</dbReference>
<dbReference type="EMBL" id="JAUIQD010000003">
    <property type="protein sequence ID" value="KAK3357515.1"/>
    <property type="molecule type" value="Genomic_DNA"/>
</dbReference>
<dbReference type="InterPro" id="IPR053169">
    <property type="entry name" value="MUG_Protein"/>
</dbReference>
<gene>
    <name evidence="2" type="ORF">B0T25DRAFT_604436</name>
</gene>
<feature type="region of interest" description="Disordered" evidence="1">
    <location>
        <begin position="20"/>
        <end position="49"/>
    </location>
</feature>
<sequence length="310" mass="34401">MTFWGSQGFAHVAHTQGQAPIPVPSWSPGHRGSSPSSKALPNGSSLRRRDGLDYTQTAKAAIDTMNKFYNETQGRGGSFRADLTDDTGWWALALLRMFNLTGNQTYLNIFILDQAYMYSYRTGAKCGGGMYVDIRDKTYKNAIASELYMLLTASLHNRIPGDVAYLAKAKATWEWFKSSGMINDQLGEPQLYRATNDTSYLDQARKIADAVMANKLRPDSDQVLTDPCEPSDTCNSDQHIFKGIFARDLAELSNSLEGDPYRAYLEQNARAAVEQDRNATGFYDVVWRGPFWNSTLGKQASAVGLLVALI</sequence>
<dbReference type="SUPFAM" id="SSF48208">
    <property type="entry name" value="Six-hairpin glycosidases"/>
    <property type="match status" value="1"/>
</dbReference>
<reference evidence="2" key="1">
    <citation type="journal article" date="2023" name="Mol. Phylogenet. Evol.">
        <title>Genome-scale phylogeny and comparative genomics of the fungal order Sordariales.</title>
        <authorList>
            <person name="Hensen N."/>
            <person name="Bonometti L."/>
            <person name="Westerberg I."/>
            <person name="Brannstrom I.O."/>
            <person name="Guillou S."/>
            <person name="Cros-Aarteil S."/>
            <person name="Calhoun S."/>
            <person name="Haridas S."/>
            <person name="Kuo A."/>
            <person name="Mondo S."/>
            <person name="Pangilinan J."/>
            <person name="Riley R."/>
            <person name="LaButti K."/>
            <person name="Andreopoulos B."/>
            <person name="Lipzen A."/>
            <person name="Chen C."/>
            <person name="Yan M."/>
            <person name="Daum C."/>
            <person name="Ng V."/>
            <person name="Clum A."/>
            <person name="Steindorff A."/>
            <person name="Ohm R.A."/>
            <person name="Martin F."/>
            <person name="Silar P."/>
            <person name="Natvig D.O."/>
            <person name="Lalanne C."/>
            <person name="Gautier V."/>
            <person name="Ament-Velasquez S.L."/>
            <person name="Kruys A."/>
            <person name="Hutchinson M.I."/>
            <person name="Powell A.J."/>
            <person name="Barry K."/>
            <person name="Miller A.N."/>
            <person name="Grigoriev I.V."/>
            <person name="Debuchy R."/>
            <person name="Gladieux P."/>
            <person name="Hiltunen Thoren M."/>
            <person name="Johannesson H."/>
        </authorList>
    </citation>
    <scope>NUCLEOTIDE SEQUENCE</scope>
    <source>
        <strain evidence="2">CBS 955.72</strain>
    </source>
</reference>
<dbReference type="PANTHER" id="PTHR47791:SF3">
    <property type="entry name" value="MEIOTICALLY UP-REGULATED GENE 191 PROTEIN"/>
    <property type="match status" value="1"/>
</dbReference>
<keyword evidence="3" id="KW-1185">Reference proteome</keyword>
<keyword evidence="2" id="KW-0326">Glycosidase</keyword>
<organism evidence="2 3">
    <name type="scientific">Lasiosphaeria hispida</name>
    <dbReference type="NCBI Taxonomy" id="260671"/>
    <lineage>
        <taxon>Eukaryota</taxon>
        <taxon>Fungi</taxon>
        <taxon>Dikarya</taxon>
        <taxon>Ascomycota</taxon>
        <taxon>Pezizomycotina</taxon>
        <taxon>Sordariomycetes</taxon>
        <taxon>Sordariomycetidae</taxon>
        <taxon>Sordariales</taxon>
        <taxon>Lasiosphaeriaceae</taxon>
        <taxon>Lasiosphaeria</taxon>
    </lineage>
</organism>
<feature type="compositionally biased region" description="Polar residues" evidence="1">
    <location>
        <begin position="33"/>
        <end position="45"/>
    </location>
</feature>
<dbReference type="InterPro" id="IPR005198">
    <property type="entry name" value="Glyco_hydro_76"/>
</dbReference>
<dbReference type="InterPro" id="IPR008928">
    <property type="entry name" value="6-hairpin_glycosidase_sf"/>
</dbReference>
<comment type="caution">
    <text evidence="2">The sequence shown here is derived from an EMBL/GenBank/DDBJ whole genome shotgun (WGS) entry which is preliminary data.</text>
</comment>
<dbReference type="GO" id="GO:0016798">
    <property type="term" value="F:hydrolase activity, acting on glycosyl bonds"/>
    <property type="evidence" value="ECO:0007669"/>
    <property type="project" value="UniProtKB-KW"/>
</dbReference>
<dbReference type="AlphaFoldDB" id="A0AAJ0HMD3"/>
<dbReference type="GO" id="GO:0005975">
    <property type="term" value="P:carbohydrate metabolic process"/>
    <property type="evidence" value="ECO:0007669"/>
    <property type="project" value="InterPro"/>
</dbReference>
<dbReference type="Pfam" id="PF03663">
    <property type="entry name" value="Glyco_hydro_76"/>
    <property type="match status" value="2"/>
</dbReference>
<protein>
    <submittedName>
        <fullName evidence="2">Six-hairpin glycosidase-like protein</fullName>
    </submittedName>
</protein>
<proteinExistence type="predicted"/>
<dbReference type="Gene3D" id="1.50.10.20">
    <property type="match status" value="2"/>
</dbReference>
<keyword evidence="2" id="KW-0378">Hydrolase</keyword>
<dbReference type="Proteomes" id="UP001275084">
    <property type="component" value="Unassembled WGS sequence"/>
</dbReference>
<evidence type="ECO:0000313" key="3">
    <source>
        <dbReference type="Proteomes" id="UP001275084"/>
    </source>
</evidence>
<name>A0AAJ0HMD3_9PEZI</name>
<evidence type="ECO:0000256" key="1">
    <source>
        <dbReference type="SAM" id="MobiDB-lite"/>
    </source>
</evidence>